<evidence type="ECO:0000259" key="4">
    <source>
        <dbReference type="Pfam" id="PF23948"/>
    </source>
</evidence>
<dbReference type="InterPro" id="IPR020472">
    <property type="entry name" value="WD40_PAC1"/>
</dbReference>
<evidence type="ECO:0000256" key="3">
    <source>
        <dbReference type="PROSITE-ProRule" id="PRU00221"/>
    </source>
</evidence>
<keyword evidence="1 3" id="KW-0853">WD repeat</keyword>
<feature type="repeat" description="WD" evidence="3">
    <location>
        <begin position="1526"/>
        <end position="1567"/>
    </location>
</feature>
<feature type="repeat" description="WD" evidence="3">
    <location>
        <begin position="1150"/>
        <end position="1186"/>
    </location>
</feature>
<dbReference type="Proteomes" id="UP000827284">
    <property type="component" value="Unassembled WGS sequence"/>
</dbReference>
<accession>A0A9P3HKG6</accession>
<evidence type="ECO:0000313" key="5">
    <source>
        <dbReference type="EMBL" id="GJJ78312.1"/>
    </source>
</evidence>
<gene>
    <name evidence="5" type="ORF">EMPS_10671</name>
</gene>
<proteinExistence type="predicted"/>
<evidence type="ECO:0000313" key="6">
    <source>
        <dbReference type="Proteomes" id="UP000827284"/>
    </source>
</evidence>
<reference evidence="5" key="2">
    <citation type="journal article" date="2022" name="Microbiol. Resour. Announc.">
        <title>Whole-Genome Sequence of Entomortierella parvispora E1425, a Mucoromycotan Fungus Associated with Burkholderiaceae-Related Endosymbiotic Bacteria.</title>
        <authorList>
            <person name="Herlambang A."/>
            <person name="Guo Y."/>
            <person name="Takashima Y."/>
            <person name="Narisawa K."/>
            <person name="Ohta H."/>
            <person name="Nishizawa T."/>
        </authorList>
    </citation>
    <scope>NUCLEOTIDE SEQUENCE</scope>
    <source>
        <strain evidence="5">E1425</strain>
    </source>
</reference>
<dbReference type="Pfam" id="PF00400">
    <property type="entry name" value="WD40"/>
    <property type="match status" value="7"/>
</dbReference>
<keyword evidence="6" id="KW-1185">Reference proteome</keyword>
<evidence type="ECO:0000256" key="1">
    <source>
        <dbReference type="ARBA" id="ARBA00022574"/>
    </source>
</evidence>
<dbReference type="SUPFAM" id="SSF141571">
    <property type="entry name" value="Pentapeptide repeat-like"/>
    <property type="match status" value="1"/>
</dbReference>
<dbReference type="SMART" id="SM00320">
    <property type="entry name" value="WD40"/>
    <property type="match status" value="14"/>
</dbReference>
<dbReference type="Gene3D" id="2.160.20.80">
    <property type="entry name" value="E3 ubiquitin-protein ligase SopA"/>
    <property type="match status" value="1"/>
</dbReference>
<protein>
    <recommendedName>
        <fullName evidence="4">Arm-like repeat domain-containing protein</fullName>
    </recommendedName>
</protein>
<dbReference type="InterPro" id="IPR027417">
    <property type="entry name" value="P-loop_NTPase"/>
</dbReference>
<feature type="repeat" description="WD" evidence="3">
    <location>
        <begin position="1191"/>
        <end position="1232"/>
    </location>
</feature>
<dbReference type="OrthoDB" id="190105at2759"/>
<feature type="repeat" description="WD" evidence="3">
    <location>
        <begin position="1354"/>
        <end position="1394"/>
    </location>
</feature>
<dbReference type="Gene3D" id="3.40.50.300">
    <property type="entry name" value="P-loop containing nucleotide triphosphate hydrolases"/>
    <property type="match status" value="1"/>
</dbReference>
<keyword evidence="2" id="KW-0677">Repeat</keyword>
<dbReference type="PRINTS" id="PR00320">
    <property type="entry name" value="GPROTEINBRPT"/>
</dbReference>
<dbReference type="PANTHER" id="PTHR19848:SF8">
    <property type="entry name" value="F-BOX AND WD REPEAT DOMAIN CONTAINING 7"/>
    <property type="match status" value="1"/>
</dbReference>
<evidence type="ECO:0000256" key="2">
    <source>
        <dbReference type="ARBA" id="ARBA00022737"/>
    </source>
</evidence>
<feature type="repeat" description="WD" evidence="3">
    <location>
        <begin position="1404"/>
        <end position="1445"/>
    </location>
</feature>
<dbReference type="EMBL" id="BQFW01000014">
    <property type="protein sequence ID" value="GJJ78312.1"/>
    <property type="molecule type" value="Genomic_DNA"/>
</dbReference>
<dbReference type="SUPFAM" id="SSF50978">
    <property type="entry name" value="WD40 repeat-like"/>
    <property type="match status" value="3"/>
</dbReference>
<organism evidence="5 6">
    <name type="scientific">Entomortierella parvispora</name>
    <dbReference type="NCBI Taxonomy" id="205924"/>
    <lineage>
        <taxon>Eukaryota</taxon>
        <taxon>Fungi</taxon>
        <taxon>Fungi incertae sedis</taxon>
        <taxon>Mucoromycota</taxon>
        <taxon>Mortierellomycotina</taxon>
        <taxon>Mortierellomycetes</taxon>
        <taxon>Mortierellales</taxon>
        <taxon>Mortierellaceae</taxon>
        <taxon>Entomortierella</taxon>
    </lineage>
</organism>
<dbReference type="InterPro" id="IPR015943">
    <property type="entry name" value="WD40/YVTN_repeat-like_dom_sf"/>
</dbReference>
<dbReference type="InterPro" id="IPR019775">
    <property type="entry name" value="WD40_repeat_CS"/>
</dbReference>
<dbReference type="InterPro" id="IPR036322">
    <property type="entry name" value="WD40_repeat_dom_sf"/>
</dbReference>
<dbReference type="Gene3D" id="2.130.10.10">
    <property type="entry name" value="YVTN repeat-like/Quinoprotein amine dehydrogenase"/>
    <property type="match status" value="4"/>
</dbReference>
<feature type="repeat" description="WD" evidence="3">
    <location>
        <begin position="1324"/>
        <end position="1353"/>
    </location>
</feature>
<feature type="domain" description="Arm-like repeat" evidence="4">
    <location>
        <begin position="170"/>
        <end position="350"/>
    </location>
</feature>
<dbReference type="InterPro" id="IPR001680">
    <property type="entry name" value="WD40_rpt"/>
</dbReference>
<dbReference type="CDD" id="cd00200">
    <property type="entry name" value="WD40"/>
    <property type="match status" value="2"/>
</dbReference>
<dbReference type="PROSITE" id="PS50294">
    <property type="entry name" value="WD_REPEATS_REGION"/>
    <property type="match status" value="5"/>
</dbReference>
<dbReference type="PROSITE" id="PS50082">
    <property type="entry name" value="WD_REPEATS_2"/>
    <property type="match status" value="6"/>
</dbReference>
<dbReference type="PROSITE" id="PS00678">
    <property type="entry name" value="WD_REPEATS_1"/>
    <property type="match status" value="2"/>
</dbReference>
<dbReference type="PANTHER" id="PTHR19848">
    <property type="entry name" value="WD40 REPEAT PROTEIN"/>
    <property type="match status" value="1"/>
</dbReference>
<dbReference type="Pfam" id="PF23948">
    <property type="entry name" value="ARM_5"/>
    <property type="match status" value="1"/>
</dbReference>
<reference evidence="5" key="1">
    <citation type="submission" date="2021-11" db="EMBL/GenBank/DDBJ databases">
        <authorList>
            <person name="Herlambang A."/>
            <person name="Guo Y."/>
            <person name="Takashima Y."/>
            <person name="Nishizawa T."/>
        </authorList>
    </citation>
    <scope>NUCLEOTIDE SEQUENCE</scope>
    <source>
        <strain evidence="5">E1425</strain>
    </source>
</reference>
<sequence>MHRRLWRYERLKTVGCDAPVDVFKVAHVLNVLSQVTAVDTNLSRKQSHNTDSLTTALISRQSTFADAGPKFADAGSKFADSGSAPISLSHPTLKAQSSTSVDSLVVHRRPTPVFLPENDETIEDTAQLFQCVHLLQKACNSAIPSTIHLSSANLQSAQEGDQEEWIQFMQDNPLEKEHLFSLMSRMASMFMVEPTRDSDSVWEVVLIGSLLNKDQHRKLVWFFLEQFEQSSSVDLDILLGLVQLTRDGPPNFLTSDDLNRILKSVRARLEGLIVKNSQDSKDMKDTKDTIYLTFATTTLLTTLTSCVSNHQSSVEYERLFATLSVLRKDRDALVKFQARYARQLLISLSNQRMDDCQDTKKSTRRLFNRLSCHLKSHRLRRWFKDVQLAKGFVQMRRFSDLYNLIQNGPSAGNTDFQWQICQLLEEMAVDPALEGDVHHQAIAILHEYAKVNGTMKSGAVIKSWARTILRRISEYTISSHPAVAHDAQTMYNEAITETNQGVVCGIAARSVKPLAFAYPFVGRLSLPASSQLLHKVNSDPDIEFAIDRLRRQRYRIYDRRAVYIQLLSKRSIQASEDVLVELQERARNFLKSKGEVLLILGDSGAGKSMFGMRLENDLWADYKPGGPIPLFVDLKTIDSLEKDIIPQHMDDMNLFTDQQIEDLQQSRKFILICDGYDECHKWTNIHTTNHLNKPRRWQAKMIITCRTQYLGPNYREYFEPKTAATDNSNFSHISDLLEEAVVVPFRTTQVREYVELFTQLPKTAEHLSQEPVWSTDQYMARLKSIANLVELAKNPFMLKMILFVLPRIAKTTNKMTRVDLYDRFVELHFKSEQQRLLKQHSNGKMDAGTLSVFSALQNNELIALGLDFSKKLSLCIFKDQQGVNSVTYSAILDSGSWKDVFFGPDPRAKLLRDSAQLVCRENCHDTRRLMRHRNRPARKRNSYEFSHRSMLEYFYSCLIFDPRGNAPALDLATCLHSTDGPSPVINHPLGQTNIVSESSIIHFLAERVHDNEGFHSQLQSILQLSKLEMATSKASSNAITILNRAGIYFNGADLRRIQIPGADLSGGQFDSTLLQNSNLSGVCLKRTWLRQANLDGATMTDVRLGEKPYLKIPDLWTAAISSDGNMIAAAGLEGKVQVYSTSDFNLRFTFEAHYGLVETISISNDSSLVASSGQDKIVRIWNLKEGGSCAFQGHASPVRSVAFSPDSNQVVSGSEDGTARVWDIQSGSNVHILEIGPAHRSVAWSLCGRQIATGSRSLMLWDAETGKLERTLGVASVSGVIYSGKGKLLAIGRGTLLVWDLVSDKEGKNPLIMKGINNFGHAIFSPDEQIIAAADLDGSIYLWDSLSGSCIASLNGHSAVVLNMAFLKDQELVSAGRDGTIRFWQLDDELDSKKNTLGDVSRHQQSHMGGIYSLVYTPSGDFIFTAGLDNCIHRWNTKSGECSRLLEVGLGARIAISSDGQQLAVANGDLRVYQLGKTDGRKEDDRYRGRASRVAYSPCGHWLALGDKDGVVRLCDLRPGKDVRVLEGHAKGIEHLTFSPTGRQLISVCEGRTIRLWDTESAEYLRDFDITGFSVSFSPCGSMLSILNSRSIRIWDLQEKKDVIVLKALDEFSRSVAWRSDGTWIGAGAFLNDSVHLWKISGEGTKRVVSDKRVIRDFLGPVRCLTWSPTNPLEFATGCDDGSVCVWRFAEGKGGDQLQLAWSSLTGRLTASGTRIDRAEGLTDIQKNLLVQRGAKNESTSVEAKPSLGASRQKWSPDQILRLFSLADQFRNAEQL</sequence>
<comment type="caution">
    <text evidence="5">The sequence shown here is derived from an EMBL/GenBank/DDBJ whole genome shotgun (WGS) entry which is preliminary data.</text>
</comment>
<dbReference type="InterPro" id="IPR056251">
    <property type="entry name" value="Arm_rpt_dom"/>
</dbReference>
<name>A0A9P3HKG6_9FUNG</name>